<gene>
    <name evidence="3" type="ORF">QMQ05_07600</name>
</gene>
<accession>A0AAU6WHS3</accession>
<keyword evidence="2" id="KW-0732">Signal</keyword>
<dbReference type="Pfam" id="PF14262">
    <property type="entry name" value="Cthe_2159"/>
    <property type="match status" value="1"/>
</dbReference>
<dbReference type="Proteomes" id="UP001486888">
    <property type="component" value="Chromosome"/>
</dbReference>
<reference evidence="3 4" key="1">
    <citation type="submission" date="2023-05" db="EMBL/GenBank/DDBJ databases">
        <title>Glutamicibacter sp. B1, complete genome.</title>
        <authorList>
            <person name="Long Y.H."/>
            <person name="Fang T."/>
            <person name="Li X.Y."/>
        </authorList>
    </citation>
    <scope>NUCLEOTIDE SEQUENCE [LARGE SCALE GENOMIC DNA]</scope>
    <source>
        <strain evidence="3 4">B1</strain>
    </source>
</reference>
<evidence type="ECO:0000256" key="2">
    <source>
        <dbReference type="SAM" id="SignalP"/>
    </source>
</evidence>
<feature type="region of interest" description="Disordered" evidence="1">
    <location>
        <begin position="340"/>
        <end position="360"/>
    </location>
</feature>
<protein>
    <submittedName>
        <fullName evidence="3">Carbohydrate-binding domain-containing protein</fullName>
    </submittedName>
</protein>
<name>A0AAU6WHS3_9MICC</name>
<feature type="signal peptide" evidence="2">
    <location>
        <begin position="1"/>
        <end position="26"/>
    </location>
</feature>
<organism evidence="3 4">
    <name type="scientific">Glutamicibacter ectropisis</name>
    <dbReference type="NCBI Taxonomy" id="3046593"/>
    <lineage>
        <taxon>Bacteria</taxon>
        <taxon>Bacillati</taxon>
        <taxon>Actinomycetota</taxon>
        <taxon>Actinomycetes</taxon>
        <taxon>Micrococcales</taxon>
        <taxon>Micrococcaceae</taxon>
        <taxon>Glutamicibacter</taxon>
    </lineage>
</organism>
<dbReference type="EMBL" id="CP125942">
    <property type="protein sequence ID" value="XAO47367.1"/>
    <property type="molecule type" value="Genomic_DNA"/>
</dbReference>
<feature type="compositionally biased region" description="Low complexity" evidence="1">
    <location>
        <begin position="45"/>
        <end position="67"/>
    </location>
</feature>
<evidence type="ECO:0000313" key="4">
    <source>
        <dbReference type="Proteomes" id="UP001486888"/>
    </source>
</evidence>
<evidence type="ECO:0000313" key="3">
    <source>
        <dbReference type="EMBL" id="XAO47367.1"/>
    </source>
</evidence>
<dbReference type="RefSeq" id="WP_345474342.1">
    <property type="nucleotide sequence ID" value="NZ_CP125942.1"/>
</dbReference>
<sequence>MKRSLKVKALSSVAALSLALTMAGCATSGSGTTVADAINATSSASSASTVSQSDSSASAASSVSASDVTEDTHFDEDDLQWDSAKETTVTLADGNTQASGTDADSVSVDGDTVSISAAGTYRLSGSLSDGKIVVTASKEDVVRIILDNASITSSTGSAIQIDESNETMLYLEDGTTNSVSDASTYADTSEDAANAAIYSMADLTIAGDGSLDVKGNYQDGIVTKDGLVIASGQVTVTAADDGIKGKDYVALLGGTVDVTAADDGIKSTNDSDADRGWLHQYGGALTVSAGDDGIKAEQLLTLSGGTATVTESNEGIEAPTINLSGATVNVTASDDGINASVGSSEDTAQGGGGGMDSAQDAHLNISGGTITVSADGDGLDSNGDISVTGGTTVVNGPTNGGNGALDANGDISVDGGVLVAAGSEGMAEGLSDSSKQSGVQASLGTTVDAGVAIHIVDSSGSVVASFVTSKATANVVYSSSDIVDGESYSIYTGGTADVDAGLGTGDITDATKVTTVTAGEFESGMGGGGMGGGMGGQGGGPGGN</sequence>
<dbReference type="KEGG" id="gey:QMQ05_07600"/>
<evidence type="ECO:0000256" key="1">
    <source>
        <dbReference type="SAM" id="MobiDB-lite"/>
    </source>
</evidence>
<dbReference type="InterPro" id="IPR025584">
    <property type="entry name" value="Cthe_2159"/>
</dbReference>
<feature type="chain" id="PRO_5043403015" evidence="2">
    <location>
        <begin position="27"/>
        <end position="544"/>
    </location>
</feature>
<proteinExistence type="predicted"/>
<dbReference type="AlphaFoldDB" id="A0AAU6WHS3"/>
<feature type="region of interest" description="Disordered" evidence="1">
    <location>
        <begin position="45"/>
        <end position="80"/>
    </location>
</feature>
<feature type="region of interest" description="Disordered" evidence="1">
    <location>
        <begin position="521"/>
        <end position="544"/>
    </location>
</feature>
<feature type="compositionally biased region" description="Gly residues" evidence="1">
    <location>
        <begin position="524"/>
        <end position="544"/>
    </location>
</feature>
<keyword evidence="4" id="KW-1185">Reference proteome</keyword>
<dbReference type="PROSITE" id="PS51257">
    <property type="entry name" value="PROKAR_LIPOPROTEIN"/>
    <property type="match status" value="1"/>
</dbReference>